<proteinExistence type="predicted"/>
<dbReference type="CDD" id="cd06262">
    <property type="entry name" value="metallo-hydrolase-like_MBL-fold"/>
    <property type="match status" value="1"/>
</dbReference>
<name>A0A3N4GP73_9LACT</name>
<dbReference type="RefSeq" id="WP_123780162.1">
    <property type="nucleotide sequence ID" value="NZ_RKMG01000016.1"/>
</dbReference>
<dbReference type="Gene3D" id="3.60.15.10">
    <property type="entry name" value="Ribonuclease Z/Hydroxyacylglutathione hydrolase-like"/>
    <property type="match status" value="1"/>
</dbReference>
<keyword evidence="7" id="KW-1185">Reference proteome</keyword>
<feature type="domain" description="Metallo-beta-lactamase" evidence="5">
    <location>
        <begin position="13"/>
        <end position="181"/>
    </location>
</feature>
<evidence type="ECO:0000313" key="7">
    <source>
        <dbReference type="Proteomes" id="UP000273977"/>
    </source>
</evidence>
<keyword evidence="3 6" id="KW-0378">Hydrolase</keyword>
<dbReference type="InterPro" id="IPR036866">
    <property type="entry name" value="RibonucZ/Hydroxyglut_hydro"/>
</dbReference>
<keyword evidence="4" id="KW-0862">Zinc</keyword>
<organism evidence="6 7">
    <name type="scientific">Aerococcus agrisoli</name>
    <dbReference type="NCBI Taxonomy" id="2487350"/>
    <lineage>
        <taxon>Bacteria</taxon>
        <taxon>Bacillati</taxon>
        <taxon>Bacillota</taxon>
        <taxon>Bacilli</taxon>
        <taxon>Lactobacillales</taxon>
        <taxon>Aerococcaceae</taxon>
        <taxon>Aerococcus</taxon>
    </lineage>
</organism>
<evidence type="ECO:0000256" key="4">
    <source>
        <dbReference type="ARBA" id="ARBA00022833"/>
    </source>
</evidence>
<dbReference type="GO" id="GO:0046872">
    <property type="term" value="F:metal ion binding"/>
    <property type="evidence" value="ECO:0007669"/>
    <property type="project" value="UniProtKB-KW"/>
</dbReference>
<gene>
    <name evidence="6" type="ORF">EF384_05790</name>
</gene>
<comment type="cofactor">
    <cofactor evidence="1">
        <name>Zn(2+)</name>
        <dbReference type="ChEBI" id="CHEBI:29105"/>
    </cofactor>
</comment>
<sequence>MNIYQLTVGRIQEHPYFIVKDNKDTLVVDPGDDGELIASYIEENELNPVAILLTHAHFDHVMAVEYIRERYNIDVWQHELEADWLTDKQTHEPLTTTHYWENMGQQSVAGFDFRSEHVPGHSPGSVVYIFEEDGFVVAGDTLFKGSIGRTDFEYGDLEALLASIKKHLFTLPDETLVLSGHGDVTKIGIEKATNPFLQD</sequence>
<dbReference type="PANTHER" id="PTHR46233:SF3">
    <property type="entry name" value="HYDROXYACYLGLUTATHIONE HYDROLASE GLOC"/>
    <property type="match status" value="1"/>
</dbReference>
<protein>
    <submittedName>
        <fullName evidence="6">MBL fold metallo-hydrolase</fullName>
    </submittedName>
</protein>
<dbReference type="Proteomes" id="UP000273977">
    <property type="component" value="Unassembled WGS sequence"/>
</dbReference>
<keyword evidence="2" id="KW-0479">Metal-binding</keyword>
<dbReference type="AlphaFoldDB" id="A0A3N4GP73"/>
<evidence type="ECO:0000259" key="5">
    <source>
        <dbReference type="SMART" id="SM00849"/>
    </source>
</evidence>
<dbReference type="OrthoDB" id="9802248at2"/>
<evidence type="ECO:0000313" key="6">
    <source>
        <dbReference type="EMBL" id="RPA60410.1"/>
    </source>
</evidence>
<accession>A0A3N4GP73</accession>
<dbReference type="PANTHER" id="PTHR46233">
    <property type="entry name" value="HYDROXYACYLGLUTATHIONE HYDROLASE GLOC"/>
    <property type="match status" value="1"/>
</dbReference>
<evidence type="ECO:0000256" key="3">
    <source>
        <dbReference type="ARBA" id="ARBA00022801"/>
    </source>
</evidence>
<comment type="caution">
    <text evidence="6">The sequence shown here is derived from an EMBL/GenBank/DDBJ whole genome shotgun (WGS) entry which is preliminary data.</text>
</comment>
<evidence type="ECO:0000256" key="2">
    <source>
        <dbReference type="ARBA" id="ARBA00022723"/>
    </source>
</evidence>
<dbReference type="SMART" id="SM00849">
    <property type="entry name" value="Lactamase_B"/>
    <property type="match status" value="1"/>
</dbReference>
<dbReference type="InterPro" id="IPR051453">
    <property type="entry name" value="MBL_Glyoxalase_II"/>
</dbReference>
<dbReference type="SUPFAM" id="SSF56281">
    <property type="entry name" value="Metallo-hydrolase/oxidoreductase"/>
    <property type="match status" value="1"/>
</dbReference>
<reference evidence="6 7" key="1">
    <citation type="submission" date="2018-11" db="EMBL/GenBank/DDBJ databases">
        <title>Aerococcus sp. SJQ22, whole genome shotgun sequence.</title>
        <authorList>
            <person name="Sun L."/>
            <person name="Gao X."/>
            <person name="Chen W."/>
            <person name="Huang K."/>
        </authorList>
    </citation>
    <scope>NUCLEOTIDE SEQUENCE [LARGE SCALE GENOMIC DNA]</scope>
    <source>
        <strain evidence="6 7">SJQ22</strain>
    </source>
</reference>
<dbReference type="InterPro" id="IPR001279">
    <property type="entry name" value="Metallo-B-lactamas"/>
</dbReference>
<dbReference type="Pfam" id="PF00753">
    <property type="entry name" value="Lactamase_B"/>
    <property type="match status" value="1"/>
</dbReference>
<dbReference type="EMBL" id="RKMG01000016">
    <property type="protein sequence ID" value="RPA60410.1"/>
    <property type="molecule type" value="Genomic_DNA"/>
</dbReference>
<dbReference type="GO" id="GO:0016787">
    <property type="term" value="F:hydrolase activity"/>
    <property type="evidence" value="ECO:0007669"/>
    <property type="project" value="UniProtKB-KW"/>
</dbReference>
<evidence type="ECO:0000256" key="1">
    <source>
        <dbReference type="ARBA" id="ARBA00001947"/>
    </source>
</evidence>